<evidence type="ECO:0000313" key="1">
    <source>
        <dbReference type="EMBL" id="KAJ3551180.1"/>
    </source>
</evidence>
<sequence>MTSTPSTSLHVLPPTQADIKPFPENPPTPLTPRSTINSAISSRAQLSEESTYPPATKPSLLLDHPSRRSLSDMPDEYLQDKPAAFIYDGSLGQEGKGGSDQSQTTQMSMLGLKCAPPDVLPPSPPLTVADPRDESGADEDLHAASSSFAEQQGVSSAPPRMREEDITEWRASMHKGDEDDDEVGDLDGPMDEEYDPYDLGYSSEATPATPVGPSARTGGPFMGSDEKLTTQKRLREAADHPLRLDVHPPPSPPPWEVIQPPEVSVTLPSQVKDHTQNSLTSRPLIPHSAYYFGPPPIDAAYGTDPIGYIGVHHPREIIRIERDYSGGETVQFAASYPLELEGRITPTQFLETINAINERLIEAHSLKHSLVDNALSFFTLQLSRFVMPSHYEKEMRRLHQVINELNTQLYNPAGLNILWPRDVAFMFLEIEYY</sequence>
<gene>
    <name evidence="1" type="ORF">NM688_g4858</name>
</gene>
<evidence type="ECO:0000313" key="2">
    <source>
        <dbReference type="Proteomes" id="UP001148662"/>
    </source>
</evidence>
<reference evidence="1" key="1">
    <citation type="submission" date="2022-07" db="EMBL/GenBank/DDBJ databases">
        <title>Genome Sequence of Phlebia brevispora.</title>
        <authorList>
            <person name="Buettner E."/>
        </authorList>
    </citation>
    <scope>NUCLEOTIDE SEQUENCE</scope>
    <source>
        <strain evidence="1">MPL23</strain>
    </source>
</reference>
<comment type="caution">
    <text evidence="1">The sequence shown here is derived from an EMBL/GenBank/DDBJ whole genome shotgun (WGS) entry which is preliminary data.</text>
</comment>
<name>A0ACC1T201_9APHY</name>
<dbReference type="EMBL" id="JANHOG010000844">
    <property type="protein sequence ID" value="KAJ3551180.1"/>
    <property type="molecule type" value="Genomic_DNA"/>
</dbReference>
<accession>A0ACC1T201</accession>
<keyword evidence="2" id="KW-1185">Reference proteome</keyword>
<proteinExistence type="predicted"/>
<organism evidence="1 2">
    <name type="scientific">Phlebia brevispora</name>
    <dbReference type="NCBI Taxonomy" id="194682"/>
    <lineage>
        <taxon>Eukaryota</taxon>
        <taxon>Fungi</taxon>
        <taxon>Dikarya</taxon>
        <taxon>Basidiomycota</taxon>
        <taxon>Agaricomycotina</taxon>
        <taxon>Agaricomycetes</taxon>
        <taxon>Polyporales</taxon>
        <taxon>Meruliaceae</taxon>
        <taxon>Phlebia</taxon>
    </lineage>
</organism>
<dbReference type="Proteomes" id="UP001148662">
    <property type="component" value="Unassembled WGS sequence"/>
</dbReference>
<protein>
    <submittedName>
        <fullName evidence="1">Uncharacterized protein</fullName>
    </submittedName>
</protein>